<proteinExistence type="predicted"/>
<feature type="region of interest" description="Disordered" evidence="1">
    <location>
        <begin position="56"/>
        <end position="86"/>
    </location>
</feature>
<dbReference type="AlphaFoldDB" id="A0A813K954"/>
<dbReference type="EMBL" id="CAJNNW010028753">
    <property type="protein sequence ID" value="CAE8697484.1"/>
    <property type="molecule type" value="Genomic_DNA"/>
</dbReference>
<reference evidence="2" key="1">
    <citation type="submission" date="2021-02" db="EMBL/GenBank/DDBJ databases">
        <authorList>
            <person name="Dougan E. K."/>
            <person name="Rhodes N."/>
            <person name="Thang M."/>
            <person name="Chan C."/>
        </authorList>
    </citation>
    <scope>NUCLEOTIDE SEQUENCE</scope>
</reference>
<evidence type="ECO:0000313" key="3">
    <source>
        <dbReference type="Proteomes" id="UP000626109"/>
    </source>
</evidence>
<dbReference type="Proteomes" id="UP000626109">
    <property type="component" value="Unassembled WGS sequence"/>
</dbReference>
<organism evidence="2 3">
    <name type="scientific">Polarella glacialis</name>
    <name type="common">Dinoflagellate</name>
    <dbReference type="NCBI Taxonomy" id="89957"/>
    <lineage>
        <taxon>Eukaryota</taxon>
        <taxon>Sar</taxon>
        <taxon>Alveolata</taxon>
        <taxon>Dinophyceae</taxon>
        <taxon>Suessiales</taxon>
        <taxon>Suessiaceae</taxon>
        <taxon>Polarella</taxon>
    </lineage>
</organism>
<protein>
    <submittedName>
        <fullName evidence="2">Uncharacterized protein</fullName>
    </submittedName>
</protein>
<name>A0A813K954_POLGL</name>
<sequence length="435" mass="46378">MSTSSFWWAASTSGAAAEAGGAAPGRQAAAGSEEWRRFTPAEINRQFCLARTWDSGRGGQCARKPPPGSEFCATHGSEQGRSHGRVDGPIPAAKLLAFKKEASGGRAAAIAGSTAGRAAPVRASLGAPAPAKQARLKVTARSKRAAAVASARAVGITDDNFGVAKRAKTAQERWLAAGGTALTTKPAPVPGERETAWSLEQVWEEALGERAPKPTPPSIPISGSLADANQIWADMAETALLRLPETWLRGDGQASEGSLVVQTSEQVAPMQISSEAVTLLGEWMERWLTDLLAELHRLSLHRVSSLDEARDTPGQPKLPRLELLCPRATGGLTVGRQAPAASIPRLGGWTRTYDFSLRTALQMQPATGDGAETEQSWSEALRQRQRLRRIGLADLRAAANLGFRASGARDNFLPMPCCLKWHRLLPLVDEKELGE</sequence>
<comment type="caution">
    <text evidence="2">The sequence shown here is derived from an EMBL/GenBank/DDBJ whole genome shotgun (WGS) entry which is preliminary data.</text>
</comment>
<evidence type="ECO:0000256" key="1">
    <source>
        <dbReference type="SAM" id="MobiDB-lite"/>
    </source>
</evidence>
<gene>
    <name evidence="2" type="ORF">PGLA2088_LOCUS30327</name>
</gene>
<accession>A0A813K954</accession>
<evidence type="ECO:0000313" key="2">
    <source>
        <dbReference type="EMBL" id="CAE8697484.1"/>
    </source>
</evidence>